<sequence length="69" mass="7286">MAALSIFNTIVLIIVGVLLIVSGALGVNLHNRCSNTNGDSTSQGEQVYFIVMIVVGIVVILIPPVMYAI</sequence>
<keyword evidence="1" id="KW-1133">Transmembrane helix</keyword>
<dbReference type="EMBL" id="MK500594">
    <property type="protein sequence ID" value="QBK93335.1"/>
    <property type="molecule type" value="Genomic_DNA"/>
</dbReference>
<reference evidence="2" key="1">
    <citation type="journal article" date="2019" name="MBio">
        <title>Virus Genomes from Deep Sea Sediments Expand the Ocean Megavirome and Support Independent Origins of Viral Gigantism.</title>
        <authorList>
            <person name="Backstrom D."/>
            <person name="Yutin N."/>
            <person name="Jorgensen S.L."/>
            <person name="Dharamshi J."/>
            <person name="Homa F."/>
            <person name="Zaremba-Niedwiedzka K."/>
            <person name="Spang A."/>
            <person name="Wolf Y.I."/>
            <person name="Koonin E.V."/>
            <person name="Ettema T.J."/>
        </authorList>
    </citation>
    <scope>NUCLEOTIDE SEQUENCE</scope>
</reference>
<organism evidence="2">
    <name type="scientific">Pithovirus LCPAC404</name>
    <dbReference type="NCBI Taxonomy" id="2506597"/>
    <lineage>
        <taxon>Viruses</taxon>
        <taxon>Pithoviruses</taxon>
    </lineage>
</organism>
<keyword evidence="1" id="KW-0472">Membrane</keyword>
<keyword evidence="1" id="KW-0812">Transmembrane</keyword>
<proteinExistence type="predicted"/>
<evidence type="ECO:0008006" key="3">
    <source>
        <dbReference type="Google" id="ProtNLM"/>
    </source>
</evidence>
<name>A0A481ZCY6_9VIRU</name>
<evidence type="ECO:0000313" key="2">
    <source>
        <dbReference type="EMBL" id="QBK93335.1"/>
    </source>
</evidence>
<feature type="transmembrane region" description="Helical" evidence="1">
    <location>
        <begin position="47"/>
        <end position="67"/>
    </location>
</feature>
<evidence type="ECO:0000256" key="1">
    <source>
        <dbReference type="SAM" id="Phobius"/>
    </source>
</evidence>
<gene>
    <name evidence="2" type="ORF">LCPAC404_00390</name>
</gene>
<protein>
    <recommendedName>
        <fullName evidence="3">Transmembrane protein</fullName>
    </recommendedName>
</protein>
<feature type="transmembrane region" description="Helical" evidence="1">
    <location>
        <begin position="6"/>
        <end position="27"/>
    </location>
</feature>
<accession>A0A481ZCY6</accession>